<feature type="signal peptide" evidence="1">
    <location>
        <begin position="1"/>
        <end position="29"/>
    </location>
</feature>
<reference evidence="2 3" key="1">
    <citation type="submission" date="2018-06" db="EMBL/GenBank/DDBJ databases">
        <title>Genomic Encyclopedia of Type Strains, Phase IV (KMG-IV): sequencing the most valuable type-strain genomes for metagenomic binning, comparative biology and taxonomic classification.</title>
        <authorList>
            <person name="Goeker M."/>
        </authorList>
    </citation>
    <scope>NUCLEOTIDE SEQUENCE [LARGE SCALE GENOMIC DNA]</scope>
    <source>
        <strain evidence="2 3">DSM 25520</strain>
    </source>
</reference>
<dbReference type="InterPro" id="IPR052022">
    <property type="entry name" value="26kDa_periplasmic_antigen"/>
</dbReference>
<dbReference type="Pfam" id="PF04402">
    <property type="entry name" value="SIMPL"/>
    <property type="match status" value="1"/>
</dbReference>
<feature type="chain" id="PRO_5016702921" evidence="1">
    <location>
        <begin position="30"/>
        <end position="247"/>
    </location>
</feature>
<dbReference type="OrthoDB" id="7062395at2"/>
<dbReference type="Proteomes" id="UP000253628">
    <property type="component" value="Unassembled WGS sequence"/>
</dbReference>
<keyword evidence="1" id="KW-0732">Signal</keyword>
<dbReference type="Gene3D" id="3.30.110.170">
    <property type="entry name" value="Protein of unknown function (DUF541), domain 1"/>
    <property type="match status" value="1"/>
</dbReference>
<evidence type="ECO:0000313" key="3">
    <source>
        <dbReference type="Proteomes" id="UP000253628"/>
    </source>
</evidence>
<dbReference type="Gene3D" id="3.30.70.2970">
    <property type="entry name" value="Protein of unknown function (DUF541), domain 2"/>
    <property type="match status" value="1"/>
</dbReference>
<gene>
    <name evidence="2" type="ORF">DFR37_1044</name>
</gene>
<organism evidence="2 3">
    <name type="scientific">Eoetvoesiella caeni</name>
    <dbReference type="NCBI Taxonomy" id="645616"/>
    <lineage>
        <taxon>Bacteria</taxon>
        <taxon>Pseudomonadati</taxon>
        <taxon>Pseudomonadota</taxon>
        <taxon>Betaproteobacteria</taxon>
        <taxon>Burkholderiales</taxon>
        <taxon>Alcaligenaceae</taxon>
        <taxon>Eoetvoesiella</taxon>
    </lineage>
</organism>
<dbReference type="GO" id="GO:0006974">
    <property type="term" value="P:DNA damage response"/>
    <property type="evidence" value="ECO:0007669"/>
    <property type="project" value="TreeGrafter"/>
</dbReference>
<dbReference type="PANTHER" id="PTHR34387">
    <property type="entry name" value="SLR1258 PROTEIN"/>
    <property type="match status" value="1"/>
</dbReference>
<keyword evidence="3" id="KW-1185">Reference proteome</keyword>
<protein>
    <submittedName>
        <fullName evidence="2">Putative secreted protein</fullName>
    </submittedName>
</protein>
<evidence type="ECO:0000313" key="2">
    <source>
        <dbReference type="EMBL" id="RBP39911.1"/>
    </source>
</evidence>
<dbReference type="RefSeq" id="WP_113932891.1">
    <property type="nucleotide sequence ID" value="NZ_JACCEU010000005.1"/>
</dbReference>
<dbReference type="PANTHER" id="PTHR34387:SF1">
    <property type="entry name" value="PERIPLASMIC IMMUNOGENIC PROTEIN"/>
    <property type="match status" value="1"/>
</dbReference>
<sequence length="247" mass="26098">MYLFQANRKWLSSIAALALAAAFSVPVQAATDAEAPIVKESKWPQATLNAEASATVAQDTVKITLATELTDASQTKVTAALGKTLSSVMEQAKADPKVKARNGSYNLYPFTDKSGKITSWRGRGEIILESTDFDAASQLANKLSDRMPIAGLAFSVSADARAKAEQALLSEAVKAFQVRAQALTDAFDFASYAVRSVELGGSGAQPYQPAPRMMAMAADKAAAVPLEGGTERITLSVHGSIFLHGKK</sequence>
<name>A0A366HE23_9BURK</name>
<evidence type="ECO:0000256" key="1">
    <source>
        <dbReference type="SAM" id="SignalP"/>
    </source>
</evidence>
<dbReference type="InterPro" id="IPR007497">
    <property type="entry name" value="SIMPL/DUF541"/>
</dbReference>
<dbReference type="EMBL" id="QNRQ01000004">
    <property type="protein sequence ID" value="RBP39911.1"/>
    <property type="molecule type" value="Genomic_DNA"/>
</dbReference>
<dbReference type="AlphaFoldDB" id="A0A366HE23"/>
<accession>A0A366HE23</accession>
<proteinExistence type="predicted"/>
<comment type="caution">
    <text evidence="2">The sequence shown here is derived from an EMBL/GenBank/DDBJ whole genome shotgun (WGS) entry which is preliminary data.</text>
</comment>